<reference evidence="1" key="1">
    <citation type="journal article" date="2014" name="Front. Microbiol.">
        <title>High frequency of phylogenetically diverse reductive dehalogenase-homologous genes in deep subseafloor sedimentary metagenomes.</title>
        <authorList>
            <person name="Kawai M."/>
            <person name="Futagami T."/>
            <person name="Toyoda A."/>
            <person name="Takaki Y."/>
            <person name="Nishi S."/>
            <person name="Hori S."/>
            <person name="Arai W."/>
            <person name="Tsubouchi T."/>
            <person name="Morono Y."/>
            <person name="Uchiyama I."/>
            <person name="Ito T."/>
            <person name="Fujiyama A."/>
            <person name="Inagaki F."/>
            <person name="Takami H."/>
        </authorList>
    </citation>
    <scope>NUCLEOTIDE SEQUENCE</scope>
    <source>
        <strain evidence="1">Expedition CK06-06</strain>
    </source>
</reference>
<comment type="caution">
    <text evidence="1">The sequence shown here is derived from an EMBL/GenBank/DDBJ whole genome shotgun (WGS) entry which is preliminary data.</text>
</comment>
<gene>
    <name evidence="1" type="ORF">S01H1_24568</name>
</gene>
<dbReference type="EMBL" id="BARS01014725">
    <property type="protein sequence ID" value="GAF96323.1"/>
    <property type="molecule type" value="Genomic_DNA"/>
</dbReference>
<name>X0TRW4_9ZZZZ</name>
<feature type="non-terminal residue" evidence="1">
    <location>
        <position position="30"/>
    </location>
</feature>
<protein>
    <submittedName>
        <fullName evidence="1">Uncharacterized protein</fullName>
    </submittedName>
</protein>
<organism evidence="1">
    <name type="scientific">marine sediment metagenome</name>
    <dbReference type="NCBI Taxonomy" id="412755"/>
    <lineage>
        <taxon>unclassified sequences</taxon>
        <taxon>metagenomes</taxon>
        <taxon>ecological metagenomes</taxon>
    </lineage>
</organism>
<sequence length="30" mass="3148">AVAGTWHPEYKQFGLAMGPRSADIEICAGA</sequence>
<evidence type="ECO:0000313" key="1">
    <source>
        <dbReference type="EMBL" id="GAF96323.1"/>
    </source>
</evidence>
<proteinExistence type="predicted"/>
<dbReference type="AlphaFoldDB" id="X0TRW4"/>
<feature type="non-terminal residue" evidence="1">
    <location>
        <position position="1"/>
    </location>
</feature>
<accession>X0TRW4</accession>